<dbReference type="OrthoDB" id="9127144at2"/>
<dbReference type="GO" id="GO:0005840">
    <property type="term" value="C:ribosome"/>
    <property type="evidence" value="ECO:0007669"/>
    <property type="project" value="UniProtKB-KW"/>
</dbReference>
<keyword evidence="2" id="KW-0687">Ribonucleoprotein</keyword>
<evidence type="ECO:0000313" key="2">
    <source>
        <dbReference type="EMBL" id="RBP57055.1"/>
    </source>
</evidence>
<feature type="domain" description="N-acetyltransferase" evidence="1">
    <location>
        <begin position="1"/>
        <end position="135"/>
    </location>
</feature>
<reference evidence="2 3" key="1">
    <citation type="submission" date="2018-06" db="EMBL/GenBank/DDBJ databases">
        <title>Genomic Encyclopedia of Type Strains, Phase IV (KMG-IV): sequencing the most valuable type-strain genomes for metagenomic binning, comparative biology and taxonomic classification.</title>
        <authorList>
            <person name="Goeker M."/>
        </authorList>
    </citation>
    <scope>NUCLEOTIDE SEQUENCE [LARGE SCALE GENOMIC DNA]</scope>
    <source>
        <strain evidence="2 3">DSM 22112</strain>
    </source>
</reference>
<dbReference type="GO" id="GO:0016747">
    <property type="term" value="F:acyltransferase activity, transferring groups other than amino-acyl groups"/>
    <property type="evidence" value="ECO:0007669"/>
    <property type="project" value="InterPro"/>
</dbReference>
<dbReference type="EMBL" id="QNRX01000034">
    <property type="protein sequence ID" value="RBP57055.1"/>
    <property type="molecule type" value="Genomic_DNA"/>
</dbReference>
<protein>
    <submittedName>
        <fullName evidence="2">Ribosomal protein S18 acetylase RimI-like enzyme</fullName>
    </submittedName>
</protein>
<evidence type="ECO:0000259" key="1">
    <source>
        <dbReference type="PROSITE" id="PS51186"/>
    </source>
</evidence>
<dbReference type="Proteomes" id="UP000253490">
    <property type="component" value="Unassembled WGS sequence"/>
</dbReference>
<comment type="caution">
    <text evidence="2">The sequence shown here is derived from an EMBL/GenBank/DDBJ whole genome shotgun (WGS) entry which is preliminary data.</text>
</comment>
<keyword evidence="3" id="KW-1185">Reference proteome</keyword>
<organism evidence="2 3">
    <name type="scientific">Alkalibaculum bacchi</name>
    <dbReference type="NCBI Taxonomy" id="645887"/>
    <lineage>
        <taxon>Bacteria</taxon>
        <taxon>Bacillati</taxon>
        <taxon>Bacillota</taxon>
        <taxon>Clostridia</taxon>
        <taxon>Eubacteriales</taxon>
        <taxon>Eubacteriaceae</taxon>
        <taxon>Alkalibaculum</taxon>
    </lineage>
</organism>
<dbReference type="CDD" id="cd04301">
    <property type="entry name" value="NAT_SF"/>
    <property type="match status" value="1"/>
</dbReference>
<dbReference type="SUPFAM" id="SSF55729">
    <property type="entry name" value="Acyl-CoA N-acyltransferases (Nat)"/>
    <property type="match status" value="1"/>
</dbReference>
<dbReference type="Gene3D" id="3.40.630.30">
    <property type="match status" value="1"/>
</dbReference>
<dbReference type="RefSeq" id="WP_113921926.1">
    <property type="nucleotide sequence ID" value="NZ_QNRX01000034.1"/>
</dbReference>
<dbReference type="PROSITE" id="PS51186">
    <property type="entry name" value="GNAT"/>
    <property type="match status" value="1"/>
</dbReference>
<dbReference type="AlphaFoldDB" id="A0A366HXR8"/>
<dbReference type="InterPro" id="IPR000182">
    <property type="entry name" value="GNAT_dom"/>
</dbReference>
<dbReference type="InterPro" id="IPR016181">
    <property type="entry name" value="Acyl_CoA_acyltransferase"/>
</dbReference>
<accession>A0A366HXR8</accession>
<gene>
    <name evidence="2" type="ORF">DES36_1345</name>
</gene>
<name>A0A366HXR8_9FIRM</name>
<keyword evidence="2" id="KW-0689">Ribosomal protein</keyword>
<dbReference type="Pfam" id="PF00583">
    <property type="entry name" value="Acetyltransf_1"/>
    <property type="match status" value="1"/>
</dbReference>
<evidence type="ECO:0000313" key="3">
    <source>
        <dbReference type="Proteomes" id="UP000253490"/>
    </source>
</evidence>
<proteinExistence type="predicted"/>
<sequence length="172" mass="20222">MIEKLKIQDFDTIYDLMEMSFPSDEYRTYDEQKALLNNPGYSIYVLCNESQDIKAFIAVWEFNKFAYIEHFVVNPEHRNGGIGGYILNELVELLDKTVCLEVEPPETEMASRRIGFYKRNNFFLNEYPYMQPPISQGKKAIPLFIMTSGSKVDEDIFEQIKSTLYTKVYKYI</sequence>